<proteinExistence type="predicted"/>
<evidence type="ECO:0000313" key="1">
    <source>
        <dbReference type="EMBL" id="PLS29950.1"/>
    </source>
</evidence>
<dbReference type="Proteomes" id="UP000235050">
    <property type="component" value="Unassembled WGS sequence"/>
</dbReference>
<comment type="caution">
    <text evidence="1">The sequence shown here is derived from an EMBL/GenBank/DDBJ whole genome shotgun (WGS) entry which is preliminary data.</text>
</comment>
<evidence type="ECO:0000313" key="2">
    <source>
        <dbReference type="Proteomes" id="UP000235050"/>
    </source>
</evidence>
<gene>
    <name evidence="1" type="ORF">Uis1B_2218</name>
</gene>
<protein>
    <submittedName>
        <fullName evidence="1">Uncharacterized protein</fullName>
    </submittedName>
</protein>
<keyword evidence="2" id="KW-1185">Reference proteome</keyword>
<organism evidence="1 2">
    <name type="scientific">Bifidobacterium margollesii</name>
    <dbReference type="NCBI Taxonomy" id="2020964"/>
    <lineage>
        <taxon>Bacteria</taxon>
        <taxon>Bacillati</taxon>
        <taxon>Actinomycetota</taxon>
        <taxon>Actinomycetes</taxon>
        <taxon>Bifidobacteriales</taxon>
        <taxon>Bifidobacteriaceae</taxon>
        <taxon>Bifidobacterium</taxon>
    </lineage>
</organism>
<name>A0A2N5J6W2_9BIFI</name>
<dbReference type="AlphaFoldDB" id="A0A2N5J6W2"/>
<reference evidence="1 2" key="1">
    <citation type="submission" date="2017-07" db="EMBL/GenBank/DDBJ databases">
        <title>Bifidobacterium novel species.</title>
        <authorList>
            <person name="Lugli G.A."/>
            <person name="Milani C."/>
            <person name="Duranti S."/>
            <person name="Mangifesta M."/>
        </authorList>
    </citation>
    <scope>NUCLEOTIDE SEQUENCE [LARGE SCALE GENOMIC DNA]</scope>
    <source>
        <strain evidence="2">Uis1B</strain>
    </source>
</reference>
<dbReference type="RefSeq" id="WP_101618357.1">
    <property type="nucleotide sequence ID" value="NZ_NMWU01000055.1"/>
</dbReference>
<sequence length="106" mass="11744">MSPRTSPRHRRPAPCPACGGTIIHRWGASPLLDDTSTGLHFICPACGIDLIMGCVPRRGRGRIRKRDGRDGILAAATAAWNRTVNDRRKRDMLLDRMRRAARGETA</sequence>
<dbReference type="EMBL" id="NMWU01000055">
    <property type="protein sequence ID" value="PLS29950.1"/>
    <property type="molecule type" value="Genomic_DNA"/>
</dbReference>
<accession>A0A2N5J6W2</accession>